<dbReference type="OrthoDB" id="300426at2759"/>
<dbReference type="OMA" id="HIYLQSG"/>
<dbReference type="EMBL" id="CAJJDP010000053">
    <property type="protein sequence ID" value="CAD8169304.1"/>
    <property type="molecule type" value="Genomic_DNA"/>
</dbReference>
<dbReference type="AlphaFoldDB" id="A0A8S1UXU3"/>
<evidence type="ECO:0000313" key="2">
    <source>
        <dbReference type="Proteomes" id="UP000683925"/>
    </source>
</evidence>
<sequence length="118" mass="13410">MQNQYGWNLLKNSFYINIKADTSKISLIDLPPQTRKVKLHIYLQSGTCQTDGKVTWTLSTKVDIIKIKMQPYGQDALSLYSENCSITLDETKIIQISRSGNFPSSQNFSLEAEVLAYK</sequence>
<protein>
    <submittedName>
        <fullName evidence="1">Uncharacterized protein</fullName>
    </submittedName>
</protein>
<name>A0A8S1UXU3_PAROT</name>
<evidence type="ECO:0000313" key="1">
    <source>
        <dbReference type="EMBL" id="CAD8169304.1"/>
    </source>
</evidence>
<organism evidence="1 2">
    <name type="scientific">Paramecium octaurelia</name>
    <dbReference type="NCBI Taxonomy" id="43137"/>
    <lineage>
        <taxon>Eukaryota</taxon>
        <taxon>Sar</taxon>
        <taxon>Alveolata</taxon>
        <taxon>Ciliophora</taxon>
        <taxon>Intramacronucleata</taxon>
        <taxon>Oligohymenophorea</taxon>
        <taxon>Peniculida</taxon>
        <taxon>Parameciidae</taxon>
        <taxon>Paramecium</taxon>
    </lineage>
</organism>
<accession>A0A8S1UXU3</accession>
<keyword evidence="2" id="KW-1185">Reference proteome</keyword>
<comment type="caution">
    <text evidence="1">The sequence shown here is derived from an EMBL/GenBank/DDBJ whole genome shotgun (WGS) entry which is preliminary data.</text>
</comment>
<proteinExistence type="predicted"/>
<gene>
    <name evidence="1" type="ORF">POCTA_138.1.T0530140</name>
</gene>
<reference evidence="1" key="1">
    <citation type="submission" date="2021-01" db="EMBL/GenBank/DDBJ databases">
        <authorList>
            <consortium name="Genoscope - CEA"/>
            <person name="William W."/>
        </authorList>
    </citation>
    <scope>NUCLEOTIDE SEQUENCE</scope>
</reference>
<dbReference type="Proteomes" id="UP000683925">
    <property type="component" value="Unassembled WGS sequence"/>
</dbReference>